<comment type="caution">
    <text evidence="2">The sequence shown here is derived from an EMBL/GenBank/DDBJ whole genome shotgun (WGS) entry which is preliminary data.</text>
</comment>
<dbReference type="Gene3D" id="3.40.50.1820">
    <property type="entry name" value="alpha/beta hydrolase"/>
    <property type="match status" value="1"/>
</dbReference>
<feature type="region of interest" description="Disordered" evidence="1">
    <location>
        <begin position="1"/>
        <end position="28"/>
    </location>
</feature>
<feature type="compositionally biased region" description="Low complexity" evidence="1">
    <location>
        <begin position="394"/>
        <end position="415"/>
    </location>
</feature>
<evidence type="ECO:0000256" key="1">
    <source>
        <dbReference type="SAM" id="MobiDB-lite"/>
    </source>
</evidence>
<organism evidence="2 3">
    <name type="scientific">Cladophialophora carrionii</name>
    <dbReference type="NCBI Taxonomy" id="86049"/>
    <lineage>
        <taxon>Eukaryota</taxon>
        <taxon>Fungi</taxon>
        <taxon>Dikarya</taxon>
        <taxon>Ascomycota</taxon>
        <taxon>Pezizomycotina</taxon>
        <taxon>Eurotiomycetes</taxon>
        <taxon>Chaetothyriomycetidae</taxon>
        <taxon>Chaetothyriales</taxon>
        <taxon>Herpotrichiellaceae</taxon>
        <taxon>Cladophialophora</taxon>
    </lineage>
</organism>
<feature type="region of interest" description="Disordered" evidence="1">
    <location>
        <begin position="315"/>
        <end position="348"/>
    </location>
</feature>
<evidence type="ECO:0000313" key="2">
    <source>
        <dbReference type="EMBL" id="OCT49808.1"/>
    </source>
</evidence>
<keyword evidence="3" id="KW-1185">Reference proteome</keyword>
<dbReference type="AlphaFoldDB" id="A0A1C1CMR1"/>
<dbReference type="EMBL" id="LGRB01000010">
    <property type="protein sequence ID" value="OCT49808.1"/>
    <property type="molecule type" value="Genomic_DNA"/>
</dbReference>
<feature type="compositionally biased region" description="Polar residues" evidence="1">
    <location>
        <begin position="170"/>
        <end position="179"/>
    </location>
</feature>
<feature type="compositionally biased region" description="Pro residues" evidence="1">
    <location>
        <begin position="236"/>
        <end position="248"/>
    </location>
</feature>
<proteinExistence type="predicted"/>
<feature type="region of interest" description="Disordered" evidence="1">
    <location>
        <begin position="393"/>
        <end position="415"/>
    </location>
</feature>
<feature type="compositionally biased region" description="Polar residues" evidence="1">
    <location>
        <begin position="319"/>
        <end position="348"/>
    </location>
</feature>
<protein>
    <recommendedName>
        <fullName evidence="4">Phosphatidylcholine-sterol O-acyltransferase-like protein</fullName>
    </recommendedName>
</protein>
<evidence type="ECO:0000313" key="3">
    <source>
        <dbReference type="Proteomes" id="UP000094526"/>
    </source>
</evidence>
<name>A0A1C1CMR1_9EURO</name>
<accession>A0A1C1CMR1</accession>
<dbReference type="eggNOG" id="ENOG502QVNJ">
    <property type="taxonomic scope" value="Eukaryota"/>
</dbReference>
<gene>
    <name evidence="2" type="ORF">CLCR_06609</name>
</gene>
<feature type="region of interest" description="Disordered" evidence="1">
    <location>
        <begin position="99"/>
        <end position="124"/>
    </location>
</feature>
<feature type="region of interest" description="Disordered" evidence="1">
    <location>
        <begin position="228"/>
        <end position="248"/>
    </location>
</feature>
<evidence type="ECO:0008006" key="4">
    <source>
        <dbReference type="Google" id="ProtNLM"/>
    </source>
</evidence>
<dbReference type="VEuPathDB" id="FungiDB:CLCR_06609"/>
<feature type="region of interest" description="Disordered" evidence="1">
    <location>
        <begin position="141"/>
        <end position="201"/>
    </location>
</feature>
<feature type="region of interest" description="Disordered" evidence="1">
    <location>
        <begin position="460"/>
        <end position="505"/>
    </location>
</feature>
<dbReference type="PANTHER" id="PTHR11440">
    <property type="entry name" value="LECITHIN-CHOLESTEROL ACYLTRANSFERASE-RELATED"/>
    <property type="match status" value="1"/>
</dbReference>
<dbReference type="Proteomes" id="UP000094526">
    <property type="component" value="Unassembled WGS sequence"/>
</dbReference>
<feature type="region of interest" description="Disordered" evidence="1">
    <location>
        <begin position="803"/>
        <end position="835"/>
    </location>
</feature>
<dbReference type="SUPFAM" id="SSF53474">
    <property type="entry name" value="alpha/beta-Hydrolases"/>
    <property type="match status" value="1"/>
</dbReference>
<dbReference type="VEuPathDB" id="FungiDB:G647_08731"/>
<reference evidence="3" key="1">
    <citation type="submission" date="2015-07" db="EMBL/GenBank/DDBJ databases">
        <authorList>
            <person name="Teixeira M.M."/>
            <person name="Souza R.C."/>
            <person name="Almeida L.G."/>
            <person name="Vicente V.A."/>
            <person name="de Hoog S."/>
            <person name="Bocca A.L."/>
            <person name="de Almeida S.R."/>
            <person name="Vasconcelos A.T."/>
            <person name="Felipe M.S."/>
        </authorList>
    </citation>
    <scope>NUCLEOTIDE SEQUENCE [LARGE SCALE GENOMIC DNA]</scope>
    <source>
        <strain evidence="3">KSF</strain>
    </source>
</reference>
<dbReference type="InterPro" id="IPR029058">
    <property type="entry name" value="AB_hydrolase_fold"/>
</dbReference>
<sequence>MDLASAPGTADLTSAHGPAEDYSPVTDGRGDFVDIGTLSGNHGQALRLQTEDLYGDELIGVSLSRVQTQMRSPDTPASEKARALGLTVEYFRRMFSLAEDRDQDNDADEANNTQTGALATEEAGAPGLTVEYLRRILRMGEDADHGSDPGEANDTQPRSRLGSYRPPAIFQSSPGSSASHEAVDRRSWSRESPSSYRQERIYGKIVDHSDISFEATHPSQIQVEDSHAFQPDEYRFPPPPTRRPPSPPVRDYIPQQPRRSEIDVLHLGVGGDSYDNSHPPRRSITKSILGGVASGRRRSLSGPLANLRRLLPELPSANFDKSPSSLSFPNSKDSGQRTPTSGENTPMTRSFRFSMREPLQRWGSGEFSGSTQRGQSSVGDEFTISRSQVDGNVESLLSPSSPASNLSRARSNSESSLFIRRGVSGASAFDDISAFAHVTDLANSRFKAITDSFQNSTIKLPRLPAIRPGAKRQPSPGRASSEASREIDDVAAGPGHAPGRQHPSMKTMRNAANSIEVETPQQRAHPVLSEALAQAEGDIVILGGYRGSILRSAKPPHRQIWVPIKVGLNLRKVDLEVGLRREDEERMEQTVIPDGILSHIGPIDICRRLLKHMRKCPNARDNKLRLHNWGYDWRLSPDLLSGRLIKFLESLESNHPETPRRMRGAIVIAHSLGGLITRHAVNQRPELFAGVVFAGTPQHCVNILGPLRNGDDVLLSSRVLTAQVNFTIRTSFALLPEDGRCFIEKHTNTRFDLDFFDPQTWDEFRLSPCINPPLDHRIKGKDDRRKSIMDHLSDSITGTAKRNSWLGGGAFQGQPSQHAEARESLEGLGQRTSDKALEAEQDIEGNAEGMVGMSMKQTHQRPGVATAVTIPKDVAMDYLDRTLAEVSVFKQQLRFNPSHQASNIYPPHAIIFGKTVPTVYGVRVVNKEAIKYTDAFDDLAFAAGDGVVLASAAQLPHGYLCVKGGRVESDRGHVGIMGDLEGMGRCIRAVIDARLKGVGLGKEYARTSLEMSDVVEG</sequence>
<dbReference type="OrthoDB" id="10250441at2759"/>